<dbReference type="PRINTS" id="PR00076">
    <property type="entry name" value="6PGDHDRGNASE"/>
</dbReference>
<dbReference type="AlphaFoldDB" id="A0A7J3VSU9"/>
<dbReference type="FunFam" id="1.10.1040.10:FF:000032">
    <property type="entry name" value="6-phosphogluconate dehydrogenase, decarboxylating"/>
    <property type="match status" value="1"/>
</dbReference>
<dbReference type="Gene3D" id="1.20.5.320">
    <property type="entry name" value="6-Phosphogluconate Dehydrogenase, domain 3"/>
    <property type="match status" value="1"/>
</dbReference>
<name>A0A7J3VSU9_CALS0</name>
<reference evidence="9" key="1">
    <citation type="journal article" date="2020" name="mSystems">
        <title>Genome- and Community-Level Interaction Insights into Carbon Utilization and Element Cycling Functions of Hydrothermarchaeota in Hydrothermal Sediment.</title>
        <authorList>
            <person name="Zhou Z."/>
            <person name="Liu Y."/>
            <person name="Xu W."/>
            <person name="Pan J."/>
            <person name="Luo Z.H."/>
            <person name="Li M."/>
        </authorList>
    </citation>
    <scope>NUCLEOTIDE SEQUENCE [LARGE SCALE GENOMIC DNA]</scope>
    <source>
        <strain evidence="9">SpSt-1074</strain>
    </source>
</reference>
<keyword evidence="3" id="KW-0521">NADP</keyword>
<protein>
    <recommendedName>
        <fullName evidence="8">6-phosphogluconate dehydrogenase C-terminal domain-containing protein</fullName>
    </recommendedName>
</protein>
<evidence type="ECO:0000256" key="5">
    <source>
        <dbReference type="ARBA" id="ARBA00023064"/>
    </source>
</evidence>
<dbReference type="SUPFAM" id="SSF48179">
    <property type="entry name" value="6-phosphogluconate dehydrogenase C-terminal domain-like"/>
    <property type="match status" value="1"/>
</dbReference>
<dbReference type="InterPro" id="IPR008927">
    <property type="entry name" value="6-PGluconate_DH-like_C_sf"/>
</dbReference>
<evidence type="ECO:0000256" key="6">
    <source>
        <dbReference type="ARBA" id="ARBA00023126"/>
    </source>
</evidence>
<dbReference type="InterPro" id="IPR006184">
    <property type="entry name" value="6PGdom_BS"/>
</dbReference>
<dbReference type="EMBL" id="DRXH01000007">
    <property type="protein sequence ID" value="HHM43696.1"/>
    <property type="molecule type" value="Genomic_DNA"/>
</dbReference>
<dbReference type="InterPro" id="IPR013328">
    <property type="entry name" value="6PGD_dom2"/>
</dbReference>
<dbReference type="PANTHER" id="PTHR11811">
    <property type="entry name" value="6-PHOSPHOGLUCONATE DEHYDROGENASE"/>
    <property type="match status" value="1"/>
</dbReference>
<keyword evidence="6" id="KW-0570">Pentose shunt</keyword>
<comment type="pathway">
    <text evidence="7">Carbohydrate degradation; pentose phosphate pathway; D-ribulose 5-phosphate from D-glucose 6-phosphate (oxidative stage).</text>
</comment>
<evidence type="ECO:0000256" key="7">
    <source>
        <dbReference type="ARBA" id="ARBA00060616"/>
    </source>
</evidence>
<dbReference type="InterPro" id="IPR006183">
    <property type="entry name" value="Pgluconate_DH"/>
</dbReference>
<dbReference type="SMART" id="SM01350">
    <property type="entry name" value="6PGD"/>
    <property type="match status" value="1"/>
</dbReference>
<organism evidence="9">
    <name type="scientific">Caldiarchaeum subterraneum</name>
    <dbReference type="NCBI Taxonomy" id="311458"/>
    <lineage>
        <taxon>Archaea</taxon>
        <taxon>Nitrososphaerota</taxon>
        <taxon>Candidatus Caldarchaeales</taxon>
        <taxon>Candidatus Caldarchaeaceae</taxon>
        <taxon>Candidatus Caldarchaeum</taxon>
    </lineage>
</organism>
<keyword evidence="5" id="KW-0311">Gluconate utilization</keyword>
<evidence type="ECO:0000256" key="3">
    <source>
        <dbReference type="ARBA" id="ARBA00022857"/>
    </source>
</evidence>
<accession>A0A7J3VSU9</accession>
<evidence type="ECO:0000313" key="9">
    <source>
        <dbReference type="EMBL" id="HHM43696.1"/>
    </source>
</evidence>
<dbReference type="GO" id="GO:0019521">
    <property type="term" value="P:D-gluconate metabolic process"/>
    <property type="evidence" value="ECO:0007669"/>
    <property type="project" value="UniProtKB-KW"/>
</dbReference>
<evidence type="ECO:0000256" key="1">
    <source>
        <dbReference type="ARBA" id="ARBA00008419"/>
    </source>
</evidence>
<evidence type="ECO:0000256" key="2">
    <source>
        <dbReference type="ARBA" id="ARBA00011738"/>
    </source>
</evidence>
<comment type="caution">
    <text evidence="9">The sequence shown here is derived from an EMBL/GenBank/DDBJ whole genome shotgun (WGS) entry which is preliminary data.</text>
</comment>
<dbReference type="Pfam" id="PF00393">
    <property type="entry name" value="6PGD"/>
    <property type="match status" value="1"/>
</dbReference>
<evidence type="ECO:0000256" key="4">
    <source>
        <dbReference type="ARBA" id="ARBA00023002"/>
    </source>
</evidence>
<dbReference type="GO" id="GO:0004616">
    <property type="term" value="F:phosphogluconate dehydrogenase (decarboxylating) activity"/>
    <property type="evidence" value="ECO:0007669"/>
    <property type="project" value="InterPro"/>
</dbReference>
<evidence type="ECO:0000259" key="8">
    <source>
        <dbReference type="SMART" id="SM01350"/>
    </source>
</evidence>
<gene>
    <name evidence="9" type="ORF">ENM31_00155</name>
</gene>
<dbReference type="PROSITE" id="PS00461">
    <property type="entry name" value="6PGD"/>
    <property type="match status" value="1"/>
</dbReference>
<comment type="subunit">
    <text evidence="2">Homodimer.</text>
</comment>
<dbReference type="InterPro" id="IPR006114">
    <property type="entry name" value="6PGDH_C"/>
</dbReference>
<comment type="similarity">
    <text evidence="1">Belongs to the 6-phosphogluconate dehydrogenase family.</text>
</comment>
<dbReference type="GO" id="GO:0006098">
    <property type="term" value="P:pentose-phosphate shunt"/>
    <property type="evidence" value="ECO:0007669"/>
    <property type="project" value="UniProtKB-KW"/>
</dbReference>
<sequence length="296" mass="32558">MGRKGAGHFVKMVHNGIEYAVLQLIAETYDILKTGLGKSSDEISALFAKWRNTEVSSYLVEISAEALAFRDSETDKPLVELVMDKAEQKGTGRWCVQAAAELGIPTPSIDAALSARSISALKQLRTSLSKAYGAGPAAGKASVDMVEMLRDAFWCTSLISFVQGLSLIQAASQVYDYGTNVDEVLRVWRAGCIIRASMLKDLRTALAEAGDAQQLLRVGFLASQLSEKEKSWRSVITYAKEAGIPTPVLDASYNYFLSIKRERLPANLIQALRDRFGSHGYERIDKPGRHHSSWRP</sequence>
<dbReference type="Gene3D" id="1.10.1040.10">
    <property type="entry name" value="N-(1-d-carboxylethyl)-l-norvaline Dehydrogenase, domain 2"/>
    <property type="match status" value="1"/>
</dbReference>
<proteinExistence type="inferred from homology"/>
<keyword evidence="4" id="KW-0560">Oxidoreductase</keyword>
<feature type="domain" description="6-phosphogluconate dehydrogenase C-terminal" evidence="8">
    <location>
        <begin position="7"/>
        <end position="295"/>
    </location>
</feature>